<feature type="transmembrane region" description="Helical" evidence="1">
    <location>
        <begin position="65"/>
        <end position="85"/>
    </location>
</feature>
<proteinExistence type="predicted"/>
<name>A0A0F0LNK8_9MICO</name>
<evidence type="ECO:0000313" key="4">
    <source>
        <dbReference type="Proteomes" id="UP000033451"/>
    </source>
</evidence>
<feature type="transmembrane region" description="Helical" evidence="1">
    <location>
        <begin position="97"/>
        <end position="114"/>
    </location>
</feature>
<dbReference type="PATRIC" id="fig|400772.4.peg.2703"/>
<reference evidence="2 4" key="1">
    <citation type="submission" date="2015-02" db="EMBL/GenBank/DDBJ databases">
        <title>Draft genome sequences of ten Microbacterium spp. with emphasis on heavy metal contaminated environments.</title>
        <authorList>
            <person name="Corretto E."/>
        </authorList>
    </citation>
    <scope>NUCLEOTIDE SEQUENCE [LARGE SCALE GENOMIC DNA]</scope>
    <source>
        <strain evidence="2 4">DSM 18659</strain>
    </source>
</reference>
<evidence type="ECO:0000256" key="1">
    <source>
        <dbReference type="SAM" id="Phobius"/>
    </source>
</evidence>
<keyword evidence="1" id="KW-1133">Transmembrane helix</keyword>
<evidence type="ECO:0000313" key="2">
    <source>
        <dbReference type="EMBL" id="KJL34802.1"/>
    </source>
</evidence>
<protein>
    <submittedName>
        <fullName evidence="2">Uncharacterized protein</fullName>
    </submittedName>
</protein>
<dbReference type="AlphaFoldDB" id="A0A0F0LNK8"/>
<keyword evidence="1" id="KW-0812">Transmembrane</keyword>
<organism evidence="2 4">
    <name type="scientific">Microbacterium ginsengisoli</name>
    <dbReference type="NCBI Taxonomy" id="400772"/>
    <lineage>
        <taxon>Bacteria</taxon>
        <taxon>Bacillati</taxon>
        <taxon>Actinomycetota</taxon>
        <taxon>Actinomycetes</taxon>
        <taxon>Micrococcales</taxon>
        <taxon>Microbacteriaceae</taxon>
        <taxon>Microbacterium</taxon>
    </lineage>
</organism>
<dbReference type="Proteomes" id="UP000033451">
    <property type="component" value="Unassembled WGS sequence"/>
</dbReference>
<dbReference type="EMBL" id="JYIY01000080">
    <property type="protein sequence ID" value="KJL35113.1"/>
    <property type="molecule type" value="Genomic_DNA"/>
</dbReference>
<gene>
    <name evidence="2" type="ORF">RR49_02690</name>
    <name evidence="3" type="ORF">RR49_03011</name>
</gene>
<dbReference type="STRING" id="400772.RR49_02690"/>
<accession>A0A0F0LNK8</accession>
<dbReference type="EMBL" id="JYIY01000080">
    <property type="protein sequence ID" value="KJL34802.1"/>
    <property type="molecule type" value="Genomic_DNA"/>
</dbReference>
<keyword evidence="4" id="KW-1185">Reference proteome</keyword>
<feature type="transmembrane region" description="Helical" evidence="1">
    <location>
        <begin position="38"/>
        <end position="59"/>
    </location>
</feature>
<evidence type="ECO:0000313" key="3">
    <source>
        <dbReference type="EMBL" id="KJL35113.1"/>
    </source>
</evidence>
<feature type="transmembrane region" description="Helical" evidence="1">
    <location>
        <begin position="159"/>
        <end position="182"/>
    </location>
</feature>
<comment type="caution">
    <text evidence="2">The sequence shown here is derived from an EMBL/GenBank/DDBJ whole genome shotgun (WGS) entry which is preliminary data.</text>
</comment>
<keyword evidence="1" id="KW-0472">Membrane</keyword>
<feature type="transmembrane region" description="Helical" evidence="1">
    <location>
        <begin position="120"/>
        <end position="138"/>
    </location>
</feature>
<dbReference type="RefSeq" id="WP_045248593.1">
    <property type="nucleotide sequence ID" value="NZ_JYIY01000080.1"/>
</dbReference>
<feature type="transmembrane region" description="Helical" evidence="1">
    <location>
        <begin position="6"/>
        <end position="26"/>
    </location>
</feature>
<sequence>MDTVVLIAVLFVVSAVVFAIVGTSSTRAAGAAADAQRLIRAAGAAGVAAVASTLLYLLYAATPALTTLIIGDVAMVTAPALIWFALPAPRAVRTARAAVSVALLLTVWMTSATAPVATSVLVKTIALVVITAGVAIAVRRREMRGRPGATTLFATFAGYALYSLVRVVLGIVAVTGAAPISSDLSTNLTSLAGVAAVIGTGIGCVRFARTNPSSRVARPAARLAGDATATAWTVRVAAPGSPDEPPLGGAELLGAVRDLDAAATPHRSGHVVFRSTLPPDAVRDILVQRLALAAHIPRSDVASRLTIEAGPEPGTAEGSAPE</sequence>
<feature type="transmembrane region" description="Helical" evidence="1">
    <location>
        <begin position="188"/>
        <end position="208"/>
    </location>
</feature>